<dbReference type="SUPFAM" id="SSF82754">
    <property type="entry name" value="C-terminal, gelsolin-like domain of Sec23/24"/>
    <property type="match status" value="1"/>
</dbReference>
<dbReference type="InterPro" id="IPR036180">
    <property type="entry name" value="Gelsolin-like_dom_sf"/>
</dbReference>
<sequence length="335" mass="37386">MTCNEPEWAKLPETEYFGVWRIENFTIAPWDDVGYFYSGDSFIVLNAYKVGQSQRISRDIYFWLGRDSTQDEMGTAAIKTVELDDRFGGEPTQHREVQGHESQEFINLFEKYGGLQYLDGGVASGFKKVKLDNRIALFHIKGKKKPVMHQVPATGTSLNQGDAFLLITPKKIILWVGKTANMMEKNKAGLAFSAAKSRLPKLPYERLDDGETTPEFWEALGGECPIAETAPVEDDTFEKDNKKELYKINGNGDSFDLLCEGAAVTKDKLTSDNLSLIKKGATIVVFKGSNINRDVSKHSIEYALKFMKEKNLPNYISIATAKEGTPSGALDLILS</sequence>
<comment type="caution">
    <text evidence="3">The sequence shown here is derived from an EMBL/GenBank/DDBJ whole genome shotgun (WGS) entry which is preliminary data.</text>
</comment>
<gene>
    <name evidence="4" type="ORF">M9Y10_011285</name>
    <name evidence="3" type="ORF">M9Y10_026527</name>
</gene>
<organism evidence="3 5">
    <name type="scientific">Tritrichomonas musculus</name>
    <dbReference type="NCBI Taxonomy" id="1915356"/>
    <lineage>
        <taxon>Eukaryota</taxon>
        <taxon>Metamonada</taxon>
        <taxon>Parabasalia</taxon>
        <taxon>Tritrichomonadida</taxon>
        <taxon>Tritrichomonadidae</taxon>
        <taxon>Tritrichomonas</taxon>
    </lineage>
</organism>
<protein>
    <recommendedName>
        <fullName evidence="2">Gelsolin-like domain-containing protein</fullName>
    </recommendedName>
</protein>
<dbReference type="EMBL" id="JAPFFF010000342">
    <property type="protein sequence ID" value="KAK8834672.1"/>
    <property type="molecule type" value="Genomic_DNA"/>
</dbReference>
<dbReference type="PANTHER" id="PTHR11977:SF51">
    <property type="entry name" value="PROTEIN FLIGHTLESS-1 HOMOLOG"/>
    <property type="match status" value="1"/>
</dbReference>
<dbReference type="InterPro" id="IPR007122">
    <property type="entry name" value="Villin/Gelsolin"/>
</dbReference>
<dbReference type="Proteomes" id="UP001470230">
    <property type="component" value="Unassembled WGS sequence"/>
</dbReference>
<dbReference type="EMBL" id="JAPFFF010000017">
    <property type="protein sequence ID" value="KAK8863598.1"/>
    <property type="molecule type" value="Genomic_DNA"/>
</dbReference>
<dbReference type="InterPro" id="IPR007123">
    <property type="entry name" value="Gelsolin-like_dom"/>
</dbReference>
<keyword evidence="5" id="KW-1185">Reference proteome</keyword>
<dbReference type="Pfam" id="PF00626">
    <property type="entry name" value="Gelsolin"/>
    <property type="match status" value="2"/>
</dbReference>
<proteinExistence type="predicted"/>
<feature type="domain" description="Gelsolin-like" evidence="2">
    <location>
        <begin position="34"/>
        <end position="106"/>
    </location>
</feature>
<evidence type="ECO:0000313" key="5">
    <source>
        <dbReference type="Proteomes" id="UP001470230"/>
    </source>
</evidence>
<evidence type="ECO:0000313" key="3">
    <source>
        <dbReference type="EMBL" id="KAK8834672.1"/>
    </source>
</evidence>
<evidence type="ECO:0000256" key="1">
    <source>
        <dbReference type="ARBA" id="ARBA00022737"/>
    </source>
</evidence>
<dbReference type="SMART" id="SM00262">
    <property type="entry name" value="GEL"/>
    <property type="match status" value="2"/>
</dbReference>
<dbReference type="SUPFAM" id="SSF55753">
    <property type="entry name" value="Actin depolymerizing proteins"/>
    <property type="match status" value="2"/>
</dbReference>
<name>A0ABR2GM65_9EUKA</name>
<dbReference type="InterPro" id="IPR029006">
    <property type="entry name" value="ADF-H/Gelsolin-like_dom_sf"/>
</dbReference>
<dbReference type="PANTHER" id="PTHR11977">
    <property type="entry name" value="VILLIN"/>
    <property type="match status" value="1"/>
</dbReference>
<evidence type="ECO:0000259" key="2">
    <source>
        <dbReference type="Pfam" id="PF00626"/>
    </source>
</evidence>
<reference evidence="3 5" key="1">
    <citation type="submission" date="2024-04" db="EMBL/GenBank/DDBJ databases">
        <title>Tritrichomonas musculus Genome.</title>
        <authorList>
            <person name="Alves-Ferreira E."/>
            <person name="Grigg M."/>
            <person name="Lorenzi H."/>
            <person name="Galac M."/>
        </authorList>
    </citation>
    <scope>NUCLEOTIDE SEQUENCE [LARGE SCALE GENOMIC DNA]</scope>
    <source>
        <strain evidence="3 5">EAF2021</strain>
    </source>
</reference>
<feature type="domain" description="Gelsolin-like" evidence="2">
    <location>
        <begin position="147"/>
        <end position="217"/>
    </location>
</feature>
<keyword evidence="1" id="KW-0677">Repeat</keyword>
<accession>A0ABR2GM65</accession>
<evidence type="ECO:0000313" key="4">
    <source>
        <dbReference type="EMBL" id="KAK8863598.1"/>
    </source>
</evidence>
<dbReference type="PRINTS" id="PR00597">
    <property type="entry name" value="GELSOLIN"/>
</dbReference>
<dbReference type="Gene3D" id="3.40.20.10">
    <property type="entry name" value="Severin"/>
    <property type="match status" value="3"/>
</dbReference>